<dbReference type="GO" id="GO:0005763">
    <property type="term" value="C:mitochondrial small ribosomal subunit"/>
    <property type="evidence" value="ECO:0007669"/>
    <property type="project" value="TreeGrafter"/>
</dbReference>
<dbReference type="InterPro" id="IPR009038">
    <property type="entry name" value="GOLD_dom"/>
</dbReference>
<dbReference type="SUPFAM" id="SSF101576">
    <property type="entry name" value="Supernatant protein factor (SPF), C-terminal domain"/>
    <property type="match status" value="1"/>
</dbReference>
<feature type="transmembrane region" description="Helical" evidence="2">
    <location>
        <begin position="495"/>
        <end position="521"/>
    </location>
</feature>
<keyword evidence="5" id="KW-1185">Reference proteome</keyword>
<dbReference type="STRING" id="1245528.M3IVG2"/>
<dbReference type="InterPro" id="IPR036598">
    <property type="entry name" value="GOLD_dom_sf"/>
</dbReference>
<dbReference type="SMART" id="SM01190">
    <property type="entry name" value="EMP24_GP25L"/>
    <property type="match status" value="1"/>
</dbReference>
<accession>M3IVG2</accession>
<protein>
    <submittedName>
        <fullName evidence="4">Mitochondrial ribosome protein, small subunit, putative</fullName>
    </submittedName>
</protein>
<keyword evidence="2" id="KW-1133">Transmembrane helix</keyword>
<feature type="compositionally biased region" description="Basic and acidic residues" evidence="1">
    <location>
        <begin position="81"/>
        <end position="101"/>
    </location>
</feature>
<dbReference type="HOGENOM" id="CLU_514805_0_0_1"/>
<dbReference type="Pfam" id="PF12298">
    <property type="entry name" value="Bot1p"/>
    <property type="match status" value="1"/>
</dbReference>
<evidence type="ECO:0000313" key="5">
    <source>
        <dbReference type="Proteomes" id="UP000011777"/>
    </source>
</evidence>
<organism evidence="4 5">
    <name type="scientific">Candida maltosa (strain Xu316)</name>
    <name type="common">Yeast</name>
    <dbReference type="NCBI Taxonomy" id="1245528"/>
    <lineage>
        <taxon>Eukaryota</taxon>
        <taxon>Fungi</taxon>
        <taxon>Dikarya</taxon>
        <taxon>Ascomycota</taxon>
        <taxon>Saccharomycotina</taxon>
        <taxon>Pichiomycetes</taxon>
        <taxon>Debaryomycetaceae</taxon>
        <taxon>Candida/Lodderomyces clade</taxon>
        <taxon>Candida</taxon>
    </lineage>
</organism>
<keyword evidence="2" id="KW-0812">Transmembrane</keyword>
<evidence type="ECO:0000259" key="3">
    <source>
        <dbReference type="PROSITE" id="PS50866"/>
    </source>
</evidence>
<dbReference type="GO" id="GO:0003735">
    <property type="term" value="F:structural constituent of ribosome"/>
    <property type="evidence" value="ECO:0007669"/>
    <property type="project" value="TreeGrafter"/>
</dbReference>
<feature type="region of interest" description="Disordered" evidence="1">
    <location>
        <begin position="80"/>
        <end position="106"/>
    </location>
</feature>
<evidence type="ECO:0000256" key="1">
    <source>
        <dbReference type="SAM" id="MobiDB-lite"/>
    </source>
</evidence>
<dbReference type="Proteomes" id="UP000011777">
    <property type="component" value="Unassembled WGS sequence"/>
</dbReference>
<name>M3IVG2_CANMX</name>
<evidence type="ECO:0000256" key="2">
    <source>
        <dbReference type="SAM" id="Phobius"/>
    </source>
</evidence>
<sequence length="529" mass="60983">MVVGRSSIVSQVRYISTTKPCLRIKRRETIDKVRLLKEAKEFFGPTNITGEHYKNKYYYPNQKNRPNYVVKDGSPLVGAEYENRRPSRFSENKQRNPREHPFPNNLHTRTAYLIPDELKEKIIEDSVDEGLHAQEIAHKYSINLLRVEAILKLHQIEQEFKPETSIAADLKQYSTVMKRMFPLFSGGYSADNLTEIPTPHKTLHDRFLTIEESEPFGPVDAARILQLEPAEDTLKKLTEFNIEDIAKQREAEDKKKVNVVYGKQREGENKVFKFIQRDSGTFGHRYGASRRDKKKDRAIGFDASIFGNNTIYSTSTMLSFVICILGLSQLIAGSAFTFILGANEKSCFYVFTEKPKVPIRYYFAVQSGGSFDVDYVINDPNGNKVVEDQKQRQGDFVFTADSVGEYEFCFSNTMSTFAEKVVDFEIKFETEDSSEKFKANLPDQPNSKPSGHAENMQNTINEIKKQLDGLYKTLQYYRTRNNRNQDTVKSTESRIYYFSIFEVLLMVGMAFLQITIVQLFFRGSRKQLV</sequence>
<feature type="compositionally biased region" description="Polar residues" evidence="1">
    <location>
        <begin position="443"/>
        <end position="454"/>
    </location>
</feature>
<dbReference type="GO" id="GO:0032543">
    <property type="term" value="P:mitochondrial translation"/>
    <property type="evidence" value="ECO:0007669"/>
    <property type="project" value="TreeGrafter"/>
</dbReference>
<keyword evidence="2" id="KW-0472">Membrane</keyword>
<gene>
    <name evidence="4" type="ORF">G210_2100</name>
</gene>
<dbReference type="PROSITE" id="PS50866">
    <property type="entry name" value="GOLD"/>
    <property type="match status" value="1"/>
</dbReference>
<feature type="transmembrane region" description="Helical" evidence="2">
    <location>
        <begin position="317"/>
        <end position="340"/>
    </location>
</feature>
<dbReference type="PANTHER" id="PTHR28158:SF1">
    <property type="entry name" value="SMALL RIBOSOMAL SUBUNIT PROTEIN MS45"/>
    <property type="match status" value="1"/>
</dbReference>
<dbReference type="Pfam" id="PF01105">
    <property type="entry name" value="EMP24_GP25L"/>
    <property type="match status" value="1"/>
</dbReference>
<proteinExistence type="predicted"/>
<dbReference type="EMBL" id="AOGT01000175">
    <property type="protein sequence ID" value="EMG50591.1"/>
    <property type="molecule type" value="Genomic_DNA"/>
</dbReference>
<dbReference type="InterPro" id="IPR021036">
    <property type="entry name" value="Ribosomal_mS45"/>
</dbReference>
<evidence type="ECO:0000313" key="4">
    <source>
        <dbReference type="EMBL" id="EMG50591.1"/>
    </source>
</evidence>
<reference evidence="4 5" key="1">
    <citation type="submission" date="2013-02" db="EMBL/GenBank/DDBJ databases">
        <title>Genome sequence of Candida maltosa Xu316, a potential industrial strain for xylitol and ethanol production.</title>
        <authorList>
            <person name="Yu J."/>
            <person name="Wang Q."/>
            <person name="Geng X."/>
            <person name="Bao W."/>
            <person name="He P."/>
            <person name="Cai J."/>
        </authorList>
    </citation>
    <scope>NUCLEOTIDE SEQUENCE [LARGE SCALE GENOMIC DNA]</scope>
    <source>
        <strain evidence="5">Xu316</strain>
    </source>
</reference>
<feature type="domain" description="GOLD" evidence="3">
    <location>
        <begin position="345"/>
        <end position="428"/>
    </location>
</feature>
<dbReference type="PANTHER" id="PTHR28158">
    <property type="entry name" value="37S RIBOSOMAL PROTEIN S35, MITOCHONDRIAL"/>
    <property type="match status" value="1"/>
</dbReference>
<dbReference type="eggNOG" id="KOG1693">
    <property type="taxonomic scope" value="Eukaryota"/>
</dbReference>
<comment type="caution">
    <text evidence="4">The sequence shown here is derived from an EMBL/GenBank/DDBJ whole genome shotgun (WGS) entry which is preliminary data.</text>
</comment>
<feature type="region of interest" description="Disordered" evidence="1">
    <location>
        <begin position="435"/>
        <end position="454"/>
    </location>
</feature>
<dbReference type="AlphaFoldDB" id="M3IVG2"/>
<dbReference type="OrthoDB" id="10052321at2759"/>